<evidence type="ECO:0000256" key="4">
    <source>
        <dbReference type="SAM" id="SignalP"/>
    </source>
</evidence>
<keyword evidence="2" id="KW-0255">Endonuclease</keyword>
<dbReference type="EC" id="3.1.31.1" evidence="6"/>
<gene>
    <name evidence="6" type="primary">nucH_1</name>
    <name evidence="6" type="ORF">ENKNEFLB_02994</name>
</gene>
<dbReference type="SMART" id="SM00318">
    <property type="entry name" value="SNc"/>
    <property type="match status" value="1"/>
</dbReference>
<evidence type="ECO:0000313" key="7">
    <source>
        <dbReference type="Proteomes" id="UP000679307"/>
    </source>
</evidence>
<sequence>MKALIGLAAAALLTLTAGGIKAALPGARPVPEPADGKTSQVRVTAVVDGDTIRVETLGGRQLGRVRLLGIDAPEVDHPPEPAECYAEEATGLLERLAPVGSTVELVTDIALPNRDRYDRLLRYVEHDDADVARELLASGAARRYEADQVLAREASYSTATDDAQGAERGLWGNC</sequence>
<dbReference type="EMBL" id="CP075371">
    <property type="protein sequence ID" value="QVT80595.1"/>
    <property type="molecule type" value="Genomic_DNA"/>
</dbReference>
<dbReference type="InterPro" id="IPR016071">
    <property type="entry name" value="Staphylococal_nuclease_OB-fold"/>
</dbReference>
<dbReference type="Pfam" id="PF00565">
    <property type="entry name" value="SNase"/>
    <property type="match status" value="1"/>
</dbReference>
<reference evidence="6 7" key="1">
    <citation type="submission" date="2021-05" db="EMBL/GenBank/DDBJ databases">
        <title>Complete genome of Nocardioides aquaticus KCTC 9944T isolated from meromictic and hypersaline Ekho Lake, Antarctica.</title>
        <authorList>
            <person name="Hwang K."/>
            <person name="Kim K.M."/>
            <person name="Choe H."/>
        </authorList>
    </citation>
    <scope>NUCLEOTIDE SEQUENCE [LARGE SCALE GENOMIC DNA]</scope>
    <source>
        <strain evidence="6 7">KCTC 9944</strain>
    </source>
</reference>
<evidence type="ECO:0000256" key="2">
    <source>
        <dbReference type="ARBA" id="ARBA00022759"/>
    </source>
</evidence>
<dbReference type="GO" id="GO:1990599">
    <property type="term" value="F:3' overhang single-stranded DNA endodeoxyribonuclease activity"/>
    <property type="evidence" value="ECO:0007669"/>
    <property type="project" value="UniProtKB-EC"/>
</dbReference>
<keyword evidence="3 6" id="KW-0378">Hydrolase</keyword>
<dbReference type="RefSeq" id="WP_214056123.1">
    <property type="nucleotide sequence ID" value="NZ_BAAAHS010000007.1"/>
</dbReference>
<evidence type="ECO:0000259" key="5">
    <source>
        <dbReference type="PROSITE" id="PS50830"/>
    </source>
</evidence>
<protein>
    <submittedName>
        <fullName evidence="6">Thermonuclease</fullName>
        <ecNumber evidence="6">3.1.31.1</ecNumber>
    </submittedName>
</protein>
<dbReference type="PANTHER" id="PTHR12302:SF3">
    <property type="entry name" value="SERINE_THREONINE-PROTEIN KINASE 31"/>
    <property type="match status" value="1"/>
</dbReference>
<accession>A0ABX8EJA6</accession>
<dbReference type="PROSITE" id="PS50830">
    <property type="entry name" value="TNASE_3"/>
    <property type="match status" value="1"/>
</dbReference>
<name>A0ABX8EJA6_9ACTN</name>
<feature type="domain" description="TNase-like" evidence="5">
    <location>
        <begin position="37"/>
        <end position="173"/>
    </location>
</feature>
<keyword evidence="4" id="KW-0732">Signal</keyword>
<dbReference type="InterPro" id="IPR035437">
    <property type="entry name" value="SNase_OB-fold_sf"/>
</dbReference>
<feature type="signal peptide" evidence="4">
    <location>
        <begin position="1"/>
        <end position="22"/>
    </location>
</feature>
<keyword evidence="1" id="KW-0540">Nuclease</keyword>
<feature type="chain" id="PRO_5046995631" evidence="4">
    <location>
        <begin position="23"/>
        <end position="174"/>
    </location>
</feature>
<evidence type="ECO:0000256" key="3">
    <source>
        <dbReference type="ARBA" id="ARBA00022801"/>
    </source>
</evidence>
<dbReference type="Proteomes" id="UP000679307">
    <property type="component" value="Chromosome"/>
</dbReference>
<evidence type="ECO:0000313" key="6">
    <source>
        <dbReference type="EMBL" id="QVT80595.1"/>
    </source>
</evidence>
<proteinExistence type="predicted"/>
<keyword evidence="7" id="KW-1185">Reference proteome</keyword>
<dbReference type="PANTHER" id="PTHR12302">
    <property type="entry name" value="EBNA2 BINDING PROTEIN P100"/>
    <property type="match status" value="1"/>
</dbReference>
<dbReference type="Gene3D" id="2.40.50.90">
    <property type="match status" value="1"/>
</dbReference>
<organism evidence="6 7">
    <name type="scientific">Nocardioides aquaticus</name>
    <dbReference type="NCBI Taxonomy" id="160826"/>
    <lineage>
        <taxon>Bacteria</taxon>
        <taxon>Bacillati</taxon>
        <taxon>Actinomycetota</taxon>
        <taxon>Actinomycetes</taxon>
        <taxon>Propionibacteriales</taxon>
        <taxon>Nocardioidaceae</taxon>
        <taxon>Nocardioides</taxon>
    </lineage>
</organism>
<dbReference type="SUPFAM" id="SSF50199">
    <property type="entry name" value="Staphylococcal nuclease"/>
    <property type="match status" value="1"/>
</dbReference>
<evidence type="ECO:0000256" key="1">
    <source>
        <dbReference type="ARBA" id="ARBA00022722"/>
    </source>
</evidence>